<proteinExistence type="predicted"/>
<gene>
    <name evidence="3" type="primary">prp10_3</name>
    <name evidence="3" type="ORF">OC842_003949</name>
</gene>
<dbReference type="Proteomes" id="UP001176521">
    <property type="component" value="Unassembled WGS sequence"/>
</dbReference>
<accession>A0AAN6JJQ3</accession>
<feature type="domain" description="Splicing factor 3B subunit 1" evidence="2">
    <location>
        <begin position="68"/>
        <end position="192"/>
    </location>
</feature>
<dbReference type="InterPro" id="IPR015016">
    <property type="entry name" value="SF3b_su1"/>
</dbReference>
<reference evidence="3" key="1">
    <citation type="journal article" date="2023" name="PhytoFront">
        <title>Draft Genome Resources of Seven Strains of Tilletia horrida, Causal Agent of Kernel Smut of Rice.</title>
        <authorList>
            <person name="Khanal S."/>
            <person name="Antony Babu S."/>
            <person name="Zhou X.G."/>
        </authorList>
    </citation>
    <scope>NUCLEOTIDE SEQUENCE</scope>
    <source>
        <strain evidence="3">TX3</strain>
    </source>
</reference>
<keyword evidence="4" id="KW-1185">Reference proteome</keyword>
<organism evidence="3 4">
    <name type="scientific">Tilletia horrida</name>
    <dbReference type="NCBI Taxonomy" id="155126"/>
    <lineage>
        <taxon>Eukaryota</taxon>
        <taxon>Fungi</taxon>
        <taxon>Dikarya</taxon>
        <taxon>Basidiomycota</taxon>
        <taxon>Ustilaginomycotina</taxon>
        <taxon>Exobasidiomycetes</taxon>
        <taxon>Tilletiales</taxon>
        <taxon>Tilletiaceae</taxon>
        <taxon>Tilletia</taxon>
    </lineage>
</organism>
<feature type="region of interest" description="Disordered" evidence="1">
    <location>
        <begin position="1"/>
        <end position="118"/>
    </location>
</feature>
<dbReference type="PANTHER" id="PTHR12097">
    <property type="entry name" value="SPLICING FACTOR 3B, SUBUNIT 1-RELATED"/>
    <property type="match status" value="1"/>
</dbReference>
<evidence type="ECO:0000313" key="4">
    <source>
        <dbReference type="Proteomes" id="UP001176521"/>
    </source>
</evidence>
<feature type="compositionally biased region" description="Polar residues" evidence="1">
    <location>
        <begin position="105"/>
        <end position="118"/>
    </location>
</feature>
<sequence>MRPTDGSGGDVDGEEPTELDLTPKLSRKRRWDVADPAAGADPSKSPLGETQDKASSSAAVDGATQPPPRKRRSRWDETPAAAVNGDAPSAEGGAVAETPKRSSRWDQTPVASTSTNGFASETPVAGAVVAAAGFGGSRYMSDDDLDAILPAEGYKIVEPPPDYAPVRNPARKLLEKPVPLAGGGGFMMQDEAATRAQLEAVIPDLPTDIPGVGQLAYFKPEDQQYFDKILKPEDDLNSELTVEELKERKILCLLLTFELLDLLKALKRAIRRAAVNSFSHVAKAIGPQDVVQVLLNHLHMQERQCSVYAQQSPLPS</sequence>
<comment type="caution">
    <text evidence="3">The sequence shown here is derived from an EMBL/GenBank/DDBJ whole genome shotgun (WGS) entry which is preliminary data.</text>
</comment>
<dbReference type="EMBL" id="JAPDMQ010000216">
    <property type="protein sequence ID" value="KAK0530389.1"/>
    <property type="molecule type" value="Genomic_DNA"/>
</dbReference>
<protein>
    <submittedName>
        <fullName evidence="3">U2 snRNP component prp10</fullName>
    </submittedName>
</protein>
<dbReference type="Pfam" id="PF08920">
    <property type="entry name" value="SF3b1"/>
    <property type="match status" value="1"/>
</dbReference>
<dbReference type="GO" id="GO:0000245">
    <property type="term" value="P:spliceosomal complex assembly"/>
    <property type="evidence" value="ECO:0007669"/>
    <property type="project" value="InterPro"/>
</dbReference>
<evidence type="ECO:0000259" key="2">
    <source>
        <dbReference type="Pfam" id="PF08920"/>
    </source>
</evidence>
<feature type="compositionally biased region" description="Gly residues" evidence="1">
    <location>
        <begin position="1"/>
        <end position="10"/>
    </location>
</feature>
<name>A0AAN6JJQ3_9BASI</name>
<evidence type="ECO:0000256" key="1">
    <source>
        <dbReference type="SAM" id="MobiDB-lite"/>
    </source>
</evidence>
<dbReference type="InterPro" id="IPR038737">
    <property type="entry name" value="SF3b_su1-like"/>
</dbReference>
<dbReference type="AlphaFoldDB" id="A0AAN6JJQ3"/>
<dbReference type="GO" id="GO:0003729">
    <property type="term" value="F:mRNA binding"/>
    <property type="evidence" value="ECO:0007669"/>
    <property type="project" value="InterPro"/>
</dbReference>
<evidence type="ECO:0000313" key="3">
    <source>
        <dbReference type="EMBL" id="KAK0530389.1"/>
    </source>
</evidence>